<protein>
    <submittedName>
        <fullName evidence="2">Uncharacterized protein</fullName>
    </submittedName>
</protein>
<keyword evidence="3" id="KW-1185">Reference proteome</keyword>
<proteinExistence type="predicted"/>
<reference evidence="2" key="1">
    <citation type="submission" date="2024-04" db="UniProtKB">
        <authorList>
            <consortium name="EnsemblMetazoa"/>
        </authorList>
    </citation>
    <scope>IDENTIFICATION</scope>
    <source>
        <strain evidence="2">EBRO</strain>
    </source>
</reference>
<evidence type="ECO:0000313" key="3">
    <source>
        <dbReference type="Proteomes" id="UP000075880"/>
    </source>
</evidence>
<feature type="compositionally biased region" description="Basic and acidic residues" evidence="1">
    <location>
        <begin position="169"/>
        <end position="181"/>
    </location>
</feature>
<name>A0AAG5D4V6_ANOAO</name>
<feature type="region of interest" description="Disordered" evidence="1">
    <location>
        <begin position="168"/>
        <end position="196"/>
    </location>
</feature>
<organism evidence="2 3">
    <name type="scientific">Anopheles atroparvus</name>
    <name type="common">European mosquito</name>
    <dbReference type="NCBI Taxonomy" id="41427"/>
    <lineage>
        <taxon>Eukaryota</taxon>
        <taxon>Metazoa</taxon>
        <taxon>Ecdysozoa</taxon>
        <taxon>Arthropoda</taxon>
        <taxon>Hexapoda</taxon>
        <taxon>Insecta</taxon>
        <taxon>Pterygota</taxon>
        <taxon>Neoptera</taxon>
        <taxon>Endopterygota</taxon>
        <taxon>Diptera</taxon>
        <taxon>Nematocera</taxon>
        <taxon>Culicoidea</taxon>
        <taxon>Culicidae</taxon>
        <taxon>Anophelinae</taxon>
        <taxon>Anopheles</taxon>
    </lineage>
</organism>
<accession>A0AAG5D4V6</accession>
<evidence type="ECO:0000256" key="1">
    <source>
        <dbReference type="SAM" id="MobiDB-lite"/>
    </source>
</evidence>
<dbReference type="InterPro" id="IPR028265">
    <property type="entry name" value="TTDN1/SICKLE"/>
</dbReference>
<dbReference type="AlphaFoldDB" id="A0AAG5D4V6"/>
<dbReference type="Proteomes" id="UP000075880">
    <property type="component" value="Unassembled WGS sequence"/>
</dbReference>
<feature type="compositionally biased region" description="Low complexity" evidence="1">
    <location>
        <begin position="107"/>
        <end position="121"/>
    </location>
</feature>
<dbReference type="Pfam" id="PF15502">
    <property type="entry name" value="MPLKIP"/>
    <property type="match status" value="1"/>
</dbReference>
<feature type="region of interest" description="Disordered" evidence="1">
    <location>
        <begin position="1"/>
        <end position="125"/>
    </location>
</feature>
<feature type="compositionally biased region" description="Polar residues" evidence="1">
    <location>
        <begin position="1"/>
        <end position="10"/>
    </location>
</feature>
<evidence type="ECO:0000313" key="2">
    <source>
        <dbReference type="EnsemblMetazoa" id="ENSAATROPP005658"/>
    </source>
</evidence>
<dbReference type="EnsemblMetazoa" id="ENSAATROPT006210">
    <property type="protein sequence ID" value="ENSAATROPP005658"/>
    <property type="gene ID" value="ENSAATROPG005030"/>
</dbReference>
<sequence length="196" mass="22762">MSSPAERSTMSSSSKYDDKSPPLYPSTDRFNPLGFSTPQQEQRGYSSQQRNYYSAQPKYMLPRSRGFHNHPRAGQNEYHDRTPVAQEPDDTDPVRNSNADAGRSNYNRNWRGNQNRNQRFGGQRHQHNFRQKYQGRDACYNIEDYFHPSMLEDPWDFLLRRTALPNNEQAERSMTQERMREANAAAGDSCNSAEEG</sequence>
<feature type="compositionally biased region" description="Polar residues" evidence="1">
    <location>
        <begin position="34"/>
        <end position="54"/>
    </location>
</feature>